<dbReference type="CDD" id="cd11070">
    <property type="entry name" value="CYP56-like"/>
    <property type="match status" value="1"/>
</dbReference>
<name>A0A0D2L102_9EURO</name>
<dbReference type="InterPro" id="IPR001128">
    <property type="entry name" value="Cyt_P450"/>
</dbReference>
<protein>
    <recommendedName>
        <fullName evidence="5">Cytochrome P450 monooxygenase</fullName>
    </recommendedName>
</protein>
<dbReference type="OrthoDB" id="1470350at2759"/>
<evidence type="ECO:0000256" key="2">
    <source>
        <dbReference type="PIRSR" id="PIRSR602401-1"/>
    </source>
</evidence>
<dbReference type="Gene3D" id="1.10.630.10">
    <property type="entry name" value="Cytochrome P450"/>
    <property type="match status" value="1"/>
</dbReference>
<dbReference type="PANTHER" id="PTHR24305">
    <property type="entry name" value="CYTOCHROME P450"/>
    <property type="match status" value="1"/>
</dbReference>
<evidence type="ECO:0000313" key="4">
    <source>
        <dbReference type="Proteomes" id="UP000053411"/>
    </source>
</evidence>
<sequence length="571" mass="64259">MIFALVVCGISALIIWTIHGLVSNYLIARKIGLPIILTPIDSLNPVWVLARPVLDPLIRQLPFGLGDFAGYSYLGWGWEQRYRLHRRYGDGFVVVTPAECQLVLGDVDAAAEVLNRWKDFIKSPAMFAPFNIFGPNVLTAEHETWQRHRRITTPPFNERNSALVWSEAARQARDMLAGWNSTTSTSPIGKVGTIRDDAYTVALNVLSGAGFGKPQQFDNSQYRRAESGSEIPVLEAMQTIMHNMFAILIMNSAAKAPAWLLPRSWKRVRQSLVECRKHLVEMVKAEQEAYARGQGEGEDCHNLMSTLVRVSEQAKLHGDTDKETRRPWLSDDEIYGNLWLYHLAGHETTANALTYGIAFLAAHPELQDWIGEEIQHVMGDEKDDAAGYEEAFPRLKRCLAIMYESLRLYSPANGIPRWTGDSSQTLKIGDKTVVLPPRTSVLANNAATQTNPKLWGDDADIWRPSRWISDGGGSPDKEELLPGPLGGRAFLAWACGPRICPGKKFSQVEFVAVLASLFRSHRVEPVLEAGEDMWDARRRIERVVQDSHVDLTVTIRHPERIKLRWLPKRRV</sequence>
<dbReference type="SUPFAM" id="SSF48264">
    <property type="entry name" value="Cytochrome P450"/>
    <property type="match status" value="1"/>
</dbReference>
<dbReference type="PANTHER" id="PTHR24305:SF166">
    <property type="entry name" value="CYTOCHROME P450 12A4, MITOCHONDRIAL-RELATED"/>
    <property type="match status" value="1"/>
</dbReference>
<dbReference type="InterPro" id="IPR036396">
    <property type="entry name" value="Cyt_P450_sf"/>
</dbReference>
<dbReference type="RefSeq" id="XP_016636836.1">
    <property type="nucleotide sequence ID" value="XM_016771697.1"/>
</dbReference>
<dbReference type="PRINTS" id="PR00385">
    <property type="entry name" value="P450"/>
</dbReference>
<dbReference type="PRINTS" id="PR00463">
    <property type="entry name" value="EP450I"/>
</dbReference>
<dbReference type="GeneID" id="27706925"/>
<feature type="binding site" description="axial binding residue" evidence="2">
    <location>
        <position position="500"/>
    </location>
    <ligand>
        <name>heme</name>
        <dbReference type="ChEBI" id="CHEBI:30413"/>
    </ligand>
    <ligandPart>
        <name>Fe</name>
        <dbReference type="ChEBI" id="CHEBI:18248"/>
    </ligandPart>
</feature>
<dbReference type="EMBL" id="KN848063">
    <property type="protein sequence ID" value="KIY02714.1"/>
    <property type="molecule type" value="Genomic_DNA"/>
</dbReference>
<dbReference type="GO" id="GO:0016705">
    <property type="term" value="F:oxidoreductase activity, acting on paired donors, with incorporation or reduction of molecular oxygen"/>
    <property type="evidence" value="ECO:0007669"/>
    <property type="project" value="InterPro"/>
</dbReference>
<keyword evidence="4" id="KW-1185">Reference proteome</keyword>
<dbReference type="VEuPathDB" id="FungiDB:Z520_01179"/>
<reference evidence="3 4" key="1">
    <citation type="submission" date="2015-01" db="EMBL/GenBank/DDBJ databases">
        <title>The Genome Sequence of Fonsecaea multimorphosa CBS 102226.</title>
        <authorList>
            <consortium name="The Broad Institute Genomics Platform"/>
            <person name="Cuomo C."/>
            <person name="de Hoog S."/>
            <person name="Gorbushina A."/>
            <person name="Stielow B."/>
            <person name="Teixiera M."/>
            <person name="Abouelleil A."/>
            <person name="Chapman S.B."/>
            <person name="Priest M."/>
            <person name="Young S.K."/>
            <person name="Wortman J."/>
            <person name="Nusbaum C."/>
            <person name="Birren B."/>
        </authorList>
    </citation>
    <scope>NUCLEOTIDE SEQUENCE [LARGE SCALE GENOMIC DNA]</scope>
    <source>
        <strain evidence="3 4">CBS 102226</strain>
    </source>
</reference>
<gene>
    <name evidence="3" type="ORF">Z520_01179</name>
</gene>
<evidence type="ECO:0008006" key="5">
    <source>
        <dbReference type="Google" id="ProtNLM"/>
    </source>
</evidence>
<dbReference type="AlphaFoldDB" id="A0A0D2L102"/>
<dbReference type="Proteomes" id="UP000053411">
    <property type="component" value="Unassembled WGS sequence"/>
</dbReference>
<dbReference type="Pfam" id="PF00067">
    <property type="entry name" value="p450"/>
    <property type="match status" value="1"/>
</dbReference>
<comment type="cofactor">
    <cofactor evidence="2">
        <name>heme</name>
        <dbReference type="ChEBI" id="CHEBI:30413"/>
    </cofactor>
</comment>
<dbReference type="GO" id="GO:0020037">
    <property type="term" value="F:heme binding"/>
    <property type="evidence" value="ECO:0007669"/>
    <property type="project" value="InterPro"/>
</dbReference>
<dbReference type="GO" id="GO:0005506">
    <property type="term" value="F:iron ion binding"/>
    <property type="evidence" value="ECO:0007669"/>
    <property type="project" value="InterPro"/>
</dbReference>
<accession>A0A0D2L102</accession>
<keyword evidence="2" id="KW-0479">Metal-binding</keyword>
<dbReference type="STRING" id="1442371.A0A0D2L102"/>
<evidence type="ECO:0000256" key="1">
    <source>
        <dbReference type="ARBA" id="ARBA00010617"/>
    </source>
</evidence>
<dbReference type="GO" id="GO:0004497">
    <property type="term" value="F:monooxygenase activity"/>
    <property type="evidence" value="ECO:0007669"/>
    <property type="project" value="InterPro"/>
</dbReference>
<dbReference type="InterPro" id="IPR050121">
    <property type="entry name" value="Cytochrome_P450_monoxygenase"/>
</dbReference>
<keyword evidence="2" id="KW-0349">Heme</keyword>
<dbReference type="InterPro" id="IPR002401">
    <property type="entry name" value="Cyt_P450_E_grp-I"/>
</dbReference>
<evidence type="ECO:0000313" key="3">
    <source>
        <dbReference type="EMBL" id="KIY02714.1"/>
    </source>
</evidence>
<organism evidence="3 4">
    <name type="scientific">Fonsecaea multimorphosa CBS 102226</name>
    <dbReference type="NCBI Taxonomy" id="1442371"/>
    <lineage>
        <taxon>Eukaryota</taxon>
        <taxon>Fungi</taxon>
        <taxon>Dikarya</taxon>
        <taxon>Ascomycota</taxon>
        <taxon>Pezizomycotina</taxon>
        <taxon>Eurotiomycetes</taxon>
        <taxon>Chaetothyriomycetidae</taxon>
        <taxon>Chaetothyriales</taxon>
        <taxon>Herpotrichiellaceae</taxon>
        <taxon>Fonsecaea</taxon>
    </lineage>
</organism>
<proteinExistence type="inferred from homology"/>
<keyword evidence="2" id="KW-0408">Iron</keyword>
<comment type="similarity">
    <text evidence="1">Belongs to the cytochrome P450 family.</text>
</comment>